<keyword evidence="1" id="KW-0732">Signal</keyword>
<dbReference type="AlphaFoldDB" id="A0A367L010"/>
<name>A0A367L010_9HYPO</name>
<dbReference type="EMBL" id="LKCN02000024">
    <property type="protein sequence ID" value="RCI07765.1"/>
    <property type="molecule type" value="Genomic_DNA"/>
</dbReference>
<protein>
    <submittedName>
        <fullName evidence="2">Uncharacterized protein</fullName>
    </submittedName>
</protein>
<evidence type="ECO:0000313" key="3">
    <source>
        <dbReference type="Proteomes" id="UP000253664"/>
    </source>
</evidence>
<evidence type="ECO:0000313" key="2">
    <source>
        <dbReference type="EMBL" id="RCI07765.1"/>
    </source>
</evidence>
<dbReference type="Proteomes" id="UP000253664">
    <property type="component" value="Unassembled WGS sequence"/>
</dbReference>
<sequence>MKLLVPLSNLVPLLAAAHSHHRGQTELPWVEPSRVADRCGGPLGFREIICGTERYCDSYDTHKKWTEAFYANKSACLAAHQLPPKVKPVVKAPLLPWREADPINKGYCLDEQGCGTALYCASFDTKWIYFTQQEYPSSVECLAAREPRPETALGKKRPYLLESEDKYWSKLRCGLTDYTLFACGTRRYCLSFDLDRAYAIGPYSNADECFAAFDPPPWKGDDAVPLRGWVEPQAEPCSVEGETRVAAYLHCGTQWLCERYDTPFKEDLRYGNSTECFAAFESPPLEGGYRL</sequence>
<accession>A0A367L010</accession>
<gene>
    <name evidence="2" type="ORF">L249_5724</name>
</gene>
<organism evidence="2 3">
    <name type="scientific">Ophiocordyceps polyrhachis-furcata BCC 54312</name>
    <dbReference type="NCBI Taxonomy" id="1330021"/>
    <lineage>
        <taxon>Eukaryota</taxon>
        <taxon>Fungi</taxon>
        <taxon>Dikarya</taxon>
        <taxon>Ascomycota</taxon>
        <taxon>Pezizomycotina</taxon>
        <taxon>Sordariomycetes</taxon>
        <taxon>Hypocreomycetidae</taxon>
        <taxon>Hypocreales</taxon>
        <taxon>Ophiocordycipitaceae</taxon>
        <taxon>Ophiocordyceps</taxon>
    </lineage>
</organism>
<reference evidence="2 3" key="1">
    <citation type="journal article" date="2015" name="BMC Genomics">
        <title>Insights from the genome of Ophiocordyceps polyrhachis-furcata to pathogenicity and host specificity in insect fungi.</title>
        <authorList>
            <person name="Wichadakul D."/>
            <person name="Kobmoo N."/>
            <person name="Ingsriswang S."/>
            <person name="Tangphatsornruang S."/>
            <person name="Chantasingh D."/>
            <person name="Luangsa-ard J.J."/>
            <person name="Eurwilaichitr L."/>
        </authorList>
    </citation>
    <scope>NUCLEOTIDE SEQUENCE [LARGE SCALE GENOMIC DNA]</scope>
    <source>
        <strain evidence="2 3">BCC 54312</strain>
    </source>
</reference>
<feature type="signal peptide" evidence="1">
    <location>
        <begin position="1"/>
        <end position="16"/>
    </location>
</feature>
<proteinExistence type="predicted"/>
<keyword evidence="3" id="KW-1185">Reference proteome</keyword>
<dbReference type="OrthoDB" id="4941312at2759"/>
<comment type="caution">
    <text evidence="2">The sequence shown here is derived from an EMBL/GenBank/DDBJ whole genome shotgun (WGS) entry which is preliminary data.</text>
</comment>
<evidence type="ECO:0000256" key="1">
    <source>
        <dbReference type="SAM" id="SignalP"/>
    </source>
</evidence>
<feature type="chain" id="PRO_5016636163" evidence="1">
    <location>
        <begin position="17"/>
        <end position="291"/>
    </location>
</feature>